<protein>
    <submittedName>
        <fullName evidence="3">Uncharacterized protein</fullName>
    </submittedName>
</protein>
<feature type="transmembrane region" description="Helical" evidence="2">
    <location>
        <begin position="153"/>
        <end position="172"/>
    </location>
</feature>
<reference evidence="4" key="1">
    <citation type="submission" date="2011-07" db="EMBL/GenBank/DDBJ databases">
        <authorList>
            <consortium name="Caenorhabditis brenneri Sequencing and Analysis Consortium"/>
            <person name="Wilson R.K."/>
        </authorList>
    </citation>
    <scope>NUCLEOTIDE SEQUENCE [LARGE SCALE GENOMIC DNA]</scope>
    <source>
        <strain evidence="4">PB2801</strain>
    </source>
</reference>
<dbReference type="AlphaFoldDB" id="G0NIY8"/>
<dbReference type="InParanoid" id="G0NIY8"/>
<evidence type="ECO:0000256" key="2">
    <source>
        <dbReference type="SAM" id="Phobius"/>
    </source>
</evidence>
<name>G0NIY8_CAEBE</name>
<keyword evidence="2" id="KW-0812">Transmembrane</keyword>
<feature type="transmembrane region" description="Helical" evidence="2">
    <location>
        <begin position="86"/>
        <end position="104"/>
    </location>
</feature>
<dbReference type="HOGENOM" id="CLU_1157280_0_0_1"/>
<feature type="transmembrane region" description="Helical" evidence="2">
    <location>
        <begin position="12"/>
        <end position="31"/>
    </location>
</feature>
<dbReference type="Proteomes" id="UP000008068">
    <property type="component" value="Unassembled WGS sequence"/>
</dbReference>
<dbReference type="EMBL" id="GL379893">
    <property type="protein sequence ID" value="EGT32110.1"/>
    <property type="molecule type" value="Genomic_DNA"/>
</dbReference>
<gene>
    <name evidence="3" type="ORF">CAEBREN_14301</name>
</gene>
<proteinExistence type="predicted"/>
<organism evidence="4">
    <name type="scientific">Caenorhabditis brenneri</name>
    <name type="common">Nematode worm</name>
    <dbReference type="NCBI Taxonomy" id="135651"/>
    <lineage>
        <taxon>Eukaryota</taxon>
        <taxon>Metazoa</taxon>
        <taxon>Ecdysozoa</taxon>
        <taxon>Nematoda</taxon>
        <taxon>Chromadorea</taxon>
        <taxon>Rhabditida</taxon>
        <taxon>Rhabditina</taxon>
        <taxon>Rhabditomorpha</taxon>
        <taxon>Rhabditoidea</taxon>
        <taxon>Rhabditidae</taxon>
        <taxon>Peloderinae</taxon>
        <taxon>Caenorhabditis</taxon>
    </lineage>
</organism>
<feature type="transmembrane region" description="Helical" evidence="2">
    <location>
        <begin position="116"/>
        <end position="133"/>
    </location>
</feature>
<feature type="transmembrane region" description="Helical" evidence="2">
    <location>
        <begin position="43"/>
        <end position="66"/>
    </location>
</feature>
<evidence type="ECO:0000256" key="1">
    <source>
        <dbReference type="SAM" id="MobiDB-lite"/>
    </source>
</evidence>
<feature type="region of interest" description="Disordered" evidence="1">
    <location>
        <begin position="215"/>
        <end position="240"/>
    </location>
</feature>
<evidence type="ECO:0000313" key="3">
    <source>
        <dbReference type="EMBL" id="EGT32110.1"/>
    </source>
</evidence>
<evidence type="ECO:0000313" key="4">
    <source>
        <dbReference type="Proteomes" id="UP000008068"/>
    </source>
</evidence>
<keyword evidence="2" id="KW-1133">Transmembrane helix</keyword>
<sequence>MHPGWSEYSLWPVVFSTTYPLLPLIFFSYWGKACFFESVDFRPYCYSFLLITITFFSVCGFTAYSISKKYGQENKLEYYGKLQKVGSGIIAYLGVFLNIAVCMFGQDEGILIGVNFLYYIILVAVMFMFILFLGEDLTMDVDIHKKNLKLVVFFQIVGSLVLLVSTCYVSTWKEITSIGLSQLNMIITSSWFFAEFLTANESEFGWNENPVERIYEEDDEDSESSDSDSSVEDTMEPVTE</sequence>
<accession>G0NIY8</accession>
<keyword evidence="2" id="KW-0472">Membrane</keyword>
<dbReference type="STRING" id="135651.G0NIY8"/>
<keyword evidence="4" id="KW-1185">Reference proteome</keyword>